<comment type="caution">
    <text evidence="3">The sequence shown here is derived from an EMBL/GenBank/DDBJ whole genome shotgun (WGS) entry which is preliminary data.</text>
</comment>
<dbReference type="Gene3D" id="2.30.30.40">
    <property type="entry name" value="SH3 Domains"/>
    <property type="match status" value="1"/>
</dbReference>
<accession>A0ABU8KMU3</accession>
<organism evidence="3 4">
    <name type="scientific">Mesorhizobium argentiipisi</name>
    <dbReference type="NCBI Taxonomy" id="3015175"/>
    <lineage>
        <taxon>Bacteria</taxon>
        <taxon>Pseudomonadati</taxon>
        <taxon>Pseudomonadota</taxon>
        <taxon>Alphaproteobacteria</taxon>
        <taxon>Hyphomicrobiales</taxon>
        <taxon>Phyllobacteriaceae</taxon>
        <taxon>Mesorhizobium</taxon>
    </lineage>
</organism>
<evidence type="ECO:0000256" key="1">
    <source>
        <dbReference type="SAM" id="MobiDB-lite"/>
    </source>
</evidence>
<dbReference type="PROSITE" id="PS51781">
    <property type="entry name" value="SH3B"/>
    <property type="match status" value="1"/>
</dbReference>
<reference evidence="3 4" key="1">
    <citation type="submission" date="2022-12" db="EMBL/GenBank/DDBJ databases">
        <authorList>
            <person name="Muema E."/>
        </authorList>
    </citation>
    <scope>NUCLEOTIDE SEQUENCE [LARGE SCALE GENOMIC DNA]</scope>
    <source>
        <strain evidence="4">1330</strain>
    </source>
</reference>
<proteinExistence type="predicted"/>
<name>A0ABU8KMU3_9HYPH</name>
<keyword evidence="4" id="KW-1185">Reference proteome</keyword>
<protein>
    <submittedName>
        <fullName evidence="3">SH3 domain-containing protein</fullName>
    </submittedName>
</protein>
<dbReference type="EMBL" id="JAPYKO010000060">
    <property type="protein sequence ID" value="MEI9407026.1"/>
    <property type="molecule type" value="Genomic_DNA"/>
</dbReference>
<dbReference type="Proteomes" id="UP001366503">
    <property type="component" value="Unassembled WGS sequence"/>
</dbReference>
<dbReference type="RefSeq" id="WP_337097681.1">
    <property type="nucleotide sequence ID" value="NZ_JAPYKO010000060.1"/>
</dbReference>
<dbReference type="Pfam" id="PF08239">
    <property type="entry name" value="SH3_3"/>
    <property type="match status" value="1"/>
</dbReference>
<feature type="region of interest" description="Disordered" evidence="1">
    <location>
        <begin position="28"/>
        <end position="52"/>
    </location>
</feature>
<feature type="compositionally biased region" description="Low complexity" evidence="1">
    <location>
        <begin position="37"/>
        <end position="49"/>
    </location>
</feature>
<evidence type="ECO:0000259" key="2">
    <source>
        <dbReference type="PROSITE" id="PS51781"/>
    </source>
</evidence>
<dbReference type="InterPro" id="IPR003646">
    <property type="entry name" value="SH3-like_bac-type"/>
</dbReference>
<sequence length="203" mass="21474">MVSQQRIGWGIAVFCAIGWAMSSIDARSPPPAPPAVPAATASAAPQAQPNNSSIAYAKPDAVAAQKTNPTTLVRWLYTTKNVRVRVAPETGARIITTLPLGDLVQTNGQQGDWYNVTVSARIGWIHGDYLSEAKPVELTSTAPVAPAAVSDDGTVSEHASGDPVRDPVVGRCDCPYDLMRNGRLCGGRSAYSRPGGRSPVCYW</sequence>
<feature type="domain" description="SH3b" evidence="2">
    <location>
        <begin position="66"/>
        <end position="134"/>
    </location>
</feature>
<evidence type="ECO:0000313" key="4">
    <source>
        <dbReference type="Proteomes" id="UP001366503"/>
    </source>
</evidence>
<gene>
    <name evidence="3" type="ORF">O7A05_33525</name>
</gene>
<evidence type="ECO:0000313" key="3">
    <source>
        <dbReference type="EMBL" id="MEI9407026.1"/>
    </source>
</evidence>